<keyword evidence="2" id="KW-1185">Reference proteome</keyword>
<protein>
    <submittedName>
        <fullName evidence="1">Uncharacterized protein</fullName>
    </submittedName>
</protein>
<dbReference type="AlphaFoldDB" id="F4RAP2"/>
<reference evidence="2" key="1">
    <citation type="journal article" date="2011" name="Proc. Natl. Acad. Sci. U.S.A.">
        <title>Obligate biotrophy features unraveled by the genomic analysis of rust fungi.</title>
        <authorList>
            <person name="Duplessis S."/>
            <person name="Cuomo C.A."/>
            <person name="Lin Y.-C."/>
            <person name="Aerts A."/>
            <person name="Tisserant E."/>
            <person name="Veneault-Fourrey C."/>
            <person name="Joly D.L."/>
            <person name="Hacquard S."/>
            <person name="Amselem J."/>
            <person name="Cantarel B.L."/>
            <person name="Chiu R."/>
            <person name="Coutinho P.M."/>
            <person name="Feau N."/>
            <person name="Field M."/>
            <person name="Frey P."/>
            <person name="Gelhaye E."/>
            <person name="Goldberg J."/>
            <person name="Grabherr M.G."/>
            <person name="Kodira C.D."/>
            <person name="Kohler A."/>
            <person name="Kuees U."/>
            <person name="Lindquist E.A."/>
            <person name="Lucas S.M."/>
            <person name="Mago R."/>
            <person name="Mauceli E."/>
            <person name="Morin E."/>
            <person name="Murat C."/>
            <person name="Pangilinan J.L."/>
            <person name="Park R."/>
            <person name="Pearson M."/>
            <person name="Quesneville H."/>
            <person name="Rouhier N."/>
            <person name="Sakthikumar S."/>
            <person name="Salamov A.A."/>
            <person name="Schmutz J."/>
            <person name="Selles B."/>
            <person name="Shapiro H."/>
            <person name="Tanguay P."/>
            <person name="Tuskan G.A."/>
            <person name="Henrissat B."/>
            <person name="Van de Peer Y."/>
            <person name="Rouze P."/>
            <person name="Ellis J.G."/>
            <person name="Dodds P.N."/>
            <person name="Schein J.E."/>
            <person name="Zhong S."/>
            <person name="Hamelin R.C."/>
            <person name="Grigoriev I.V."/>
            <person name="Szabo L.J."/>
            <person name="Martin F."/>
        </authorList>
    </citation>
    <scope>NUCLEOTIDE SEQUENCE [LARGE SCALE GENOMIC DNA]</scope>
    <source>
        <strain evidence="2">98AG31 / pathotype 3-4-7</strain>
    </source>
</reference>
<gene>
    <name evidence="1" type="ORF">MELLADRAFT_60262</name>
</gene>
<organism evidence="2">
    <name type="scientific">Melampsora larici-populina (strain 98AG31 / pathotype 3-4-7)</name>
    <name type="common">Poplar leaf rust fungus</name>
    <dbReference type="NCBI Taxonomy" id="747676"/>
    <lineage>
        <taxon>Eukaryota</taxon>
        <taxon>Fungi</taxon>
        <taxon>Dikarya</taxon>
        <taxon>Basidiomycota</taxon>
        <taxon>Pucciniomycotina</taxon>
        <taxon>Pucciniomycetes</taxon>
        <taxon>Pucciniales</taxon>
        <taxon>Melampsoraceae</taxon>
        <taxon>Melampsora</taxon>
    </lineage>
</organism>
<dbReference type="EMBL" id="GL883094">
    <property type="protein sequence ID" value="EGG10749.1"/>
    <property type="molecule type" value="Genomic_DNA"/>
</dbReference>
<dbReference type="RefSeq" id="XP_007406218.1">
    <property type="nucleotide sequence ID" value="XM_007406156.1"/>
</dbReference>
<accession>F4RAP2</accession>
<dbReference type="VEuPathDB" id="FungiDB:MELLADRAFT_60262"/>
<dbReference type="KEGG" id="mlr:MELLADRAFT_60262"/>
<dbReference type="GeneID" id="18929511"/>
<name>F4RAP2_MELLP</name>
<dbReference type="HOGENOM" id="CLU_539759_0_0_1"/>
<evidence type="ECO:0000313" key="2">
    <source>
        <dbReference type="Proteomes" id="UP000001072"/>
    </source>
</evidence>
<dbReference type="InParanoid" id="F4RAP2"/>
<evidence type="ECO:0000313" key="1">
    <source>
        <dbReference type="EMBL" id="EGG10749.1"/>
    </source>
</evidence>
<proteinExistence type="predicted"/>
<dbReference type="Proteomes" id="UP000001072">
    <property type="component" value="Unassembled WGS sequence"/>
</dbReference>
<sequence>MYHFHGFAKRKEVKPRLMTLILFMLTCLTPSFISTGFNLIKNKEKILPACETDLTEASSSTSEHLIRIPENEIVEVNDLSYRSNSDDLPIYPNLQTQFSEYKINGVILQHLQGLIGGDQIWSMNYLIDHMRNLIATKNQGIRFMINVFKEFITSESNPLHYARVKVALSTLLRNSAPDEFYQPHWKWEVHKMVAFIEREFRSHPEAASSVWNPNLPPESFIIRDLYDPILALETEARRAHYIITTGGKHISAHELRNASADELKETVSGIEKALQKKDGEMKDLTSADEMTLLKALYVIRKEMKGRVKIDIITSEMTLLGGSTTCIYLPKLCHEATKMAVAFSELVDVAHSPVTSIAIHMRATRMNIALRAFTPQRLLQLHGNEPVFQQMILWKNQPSLLEIKNLLNAITEPKLLELDERSMDQSHTLVEIFHSFLIYLGIVEFENVKNSSVLYEVVKTAKILAQKNGMFVDLEIALTARLKCRYPWLAHYFEITGAIQKSLHKV</sequence>